<dbReference type="RefSeq" id="WP_097000174.1">
    <property type="nucleotide sequence ID" value="NZ_OBEI01000003.1"/>
</dbReference>
<accession>A0A285NFL1</accession>
<gene>
    <name evidence="1" type="ORF">SAMN06265182_0997</name>
</gene>
<sequence>MGVNGKIGEITVKEVQVVADVEHKPVIVTKNLLTGQGVLEAGSIIGKDLSTGDLVFYDPTAVDSTTGNPTQEPIGVLANLVDTDRQTLANVIVHGVVLKNALKVKAGTIDPTVLDALEAKTIWTI</sequence>
<name>A0A285NFL1_9AQUI</name>
<protein>
    <submittedName>
        <fullName evidence="1">Bacteriophage lambda head decoration protein D</fullName>
    </submittedName>
</protein>
<proteinExistence type="predicted"/>
<dbReference type="Proteomes" id="UP000219036">
    <property type="component" value="Unassembled WGS sequence"/>
</dbReference>
<evidence type="ECO:0000313" key="1">
    <source>
        <dbReference type="EMBL" id="SNZ07747.1"/>
    </source>
</evidence>
<evidence type="ECO:0000313" key="2">
    <source>
        <dbReference type="Proteomes" id="UP000219036"/>
    </source>
</evidence>
<organism evidence="1 2">
    <name type="scientific">Persephonella hydrogeniphila</name>
    <dbReference type="NCBI Taxonomy" id="198703"/>
    <lineage>
        <taxon>Bacteria</taxon>
        <taxon>Pseudomonadati</taxon>
        <taxon>Aquificota</taxon>
        <taxon>Aquificia</taxon>
        <taxon>Aquificales</taxon>
        <taxon>Hydrogenothermaceae</taxon>
        <taxon>Persephonella</taxon>
    </lineage>
</organism>
<dbReference type="InterPro" id="IPR004195">
    <property type="entry name" value="Head_decoration_D"/>
</dbReference>
<dbReference type="AlphaFoldDB" id="A0A285NFL1"/>
<keyword evidence="2" id="KW-1185">Reference proteome</keyword>
<reference evidence="2" key="1">
    <citation type="submission" date="2017-09" db="EMBL/GenBank/DDBJ databases">
        <authorList>
            <person name="Varghese N."/>
            <person name="Submissions S."/>
        </authorList>
    </citation>
    <scope>NUCLEOTIDE SEQUENCE [LARGE SCALE GENOMIC DNA]</scope>
    <source>
        <strain evidence="2">DSM 15103</strain>
    </source>
</reference>
<dbReference type="EMBL" id="OBEI01000003">
    <property type="protein sequence ID" value="SNZ07747.1"/>
    <property type="molecule type" value="Genomic_DNA"/>
</dbReference>
<dbReference type="Pfam" id="PF02924">
    <property type="entry name" value="HDPD"/>
    <property type="match status" value="1"/>
</dbReference>
<dbReference type="OrthoDB" id="9799075at2"/>